<gene>
    <name evidence="3" type="primary">LOC110804852</name>
</gene>
<dbReference type="InterPro" id="IPR036397">
    <property type="entry name" value="RNaseH_sf"/>
</dbReference>
<dbReference type="Pfam" id="PF00078">
    <property type="entry name" value="RVT_1"/>
    <property type="match status" value="1"/>
</dbReference>
<evidence type="ECO:0000313" key="2">
    <source>
        <dbReference type="Proteomes" id="UP000813463"/>
    </source>
</evidence>
<dbReference type="GO" id="GO:0004523">
    <property type="term" value="F:RNA-DNA hybrid ribonuclease activity"/>
    <property type="evidence" value="ECO:0007669"/>
    <property type="project" value="InterPro"/>
</dbReference>
<dbReference type="CDD" id="cd01650">
    <property type="entry name" value="RT_nLTR_like"/>
    <property type="match status" value="1"/>
</dbReference>
<dbReference type="InterPro" id="IPR002156">
    <property type="entry name" value="RNaseH_domain"/>
</dbReference>
<dbReference type="Proteomes" id="UP000813463">
    <property type="component" value="Chromosome 2"/>
</dbReference>
<dbReference type="RefSeq" id="XP_021866146.1">
    <property type="nucleotide sequence ID" value="XM_022010454.1"/>
</dbReference>
<organism evidence="2 3">
    <name type="scientific">Spinacia oleracea</name>
    <name type="common">Spinach</name>
    <dbReference type="NCBI Taxonomy" id="3562"/>
    <lineage>
        <taxon>Eukaryota</taxon>
        <taxon>Viridiplantae</taxon>
        <taxon>Streptophyta</taxon>
        <taxon>Embryophyta</taxon>
        <taxon>Tracheophyta</taxon>
        <taxon>Spermatophyta</taxon>
        <taxon>Magnoliopsida</taxon>
        <taxon>eudicotyledons</taxon>
        <taxon>Gunneridae</taxon>
        <taxon>Pentapetalae</taxon>
        <taxon>Caryophyllales</taxon>
        <taxon>Chenopodiaceae</taxon>
        <taxon>Chenopodioideae</taxon>
        <taxon>Anserineae</taxon>
        <taxon>Spinacia</taxon>
    </lineage>
</organism>
<dbReference type="InterPro" id="IPR036691">
    <property type="entry name" value="Endo/exonu/phosph_ase_sf"/>
</dbReference>
<dbReference type="InterPro" id="IPR000477">
    <property type="entry name" value="RT_dom"/>
</dbReference>
<protein>
    <recommendedName>
        <fullName evidence="1">Reverse transcriptase domain-containing protein</fullName>
    </recommendedName>
</protein>
<dbReference type="SUPFAM" id="SSF56219">
    <property type="entry name" value="DNase I-like"/>
    <property type="match status" value="1"/>
</dbReference>
<sequence length="1300" mass="149088">MSYVDAACKLGVLNPSTSFGVDSMGSKGGLLVFGWTKAVVRLVFSSSNLVLCSVLESNGICRYFVYVYGEPKVEDRKNVWDTLAMIISAYPHCVLIGDFNQLSSLEDKLGGSSVIRGGERFNDWLIDTGIIEVPFSGPRFIWSNKREGRDLIMERLDRAYVSQSWFDEFPNGRVFNEPIVCSDHATILYNSDCVTRSSNRPYQIESWCLQFPEIKELVHSSWNSRSLGSPMFRLSNSLKKLRTIMQRWYLNNKKMWGINWRGTTKSLETLANGVVSIEQGVEYVEKINEWLPRGALEFEYWRQRMKKNWIKFGDCPTPMLYRRVKQRQVRNEILCLKDKNDNWVEGQKRVEDLVVSSLKEVFNPSIQDSHLEDVDLVLRQLDLPQIKEIDKAMLSSNFSYEEIRKAMFDIKCCKSPGPDGFNAEFFQKYWELVGPMVCESVLNFFEKGYVLKEWNQSLLVMIPKIATPILAGHFRPISLCNTIYKCISKCMVNRMKSCLPMLITDFQHAFIPGRYIEDNVLLSHELIHMVNTRKSSDAVVIKLDMSKAYDRVNWNFLLKVLLAYGFPPQWVQLVSQCISTVSYKAIVNGRMSETFRPKCGLRQGDPLSPYLFLFCMDILSRMLQMAENIKQIQGLKVSRRAPSISHLFFADDALLFFKADSTNCKNIADILGEFGRISGQQLNLQKSFAKFSPHLRKEKVEEMKSLLSMPVVNNVGNHLGVPVDLSGSKSVFFQSLLNKISNKIISWSHLHISQAAKLVLIQSILMSLASHVMRSLKIPSATVHKIDSLIAKFWWAGNGERGIHWVRREIVHRPKRLGGLGIRSAELVNDTPLFKQAFRIHNNPNLLISRVVNSRQGCLVCSNLSKIGLAQNSSWGKRSLFQAVKKFEKGLAWKIGEGSKVKAVSMPWVEGRVPEVKDSQQIFQARLWKVKDFIRENHEWNHCKIRECFVWKDASAIVAMEQPKEGEDDYLYWKMHPSGKFSTKSGYSFISQQSSKDIQEVSKEDAIFFKLIWKLDILPRWKVFLWKLMYNAVAAKENLNKRGIVTITSYCGFPSEDSQHIFRFCNLAKLVWSCSPLQICSNDNEDISLKKWIQSYILLFRSKDGSDCFRIDCFVAVLWSLWTTRNNRIFRNENGHARLVLQNVDRILDTSKLYKSCIPIAPKENQEGEVPPGFNLVQLGILKDKLSNSVLQVDGSWEKKTGKSGGGWVYKFHDDTHFQPGGGFYGCAHSAIQVETETCLRAMQWVKQQEKSEIFIMIDSSVLISALRNAVNADVRISWMIRRIKQLASTSVRFSRWTEG</sequence>
<accession>A0A9R0JEP5</accession>
<dbReference type="SUPFAM" id="SSF56672">
    <property type="entry name" value="DNA/RNA polymerases"/>
    <property type="match status" value="1"/>
</dbReference>
<dbReference type="Gene3D" id="3.30.420.10">
    <property type="entry name" value="Ribonuclease H-like superfamily/Ribonuclease H"/>
    <property type="match status" value="1"/>
</dbReference>
<keyword evidence="2" id="KW-1185">Reference proteome</keyword>
<evidence type="ECO:0000313" key="3">
    <source>
        <dbReference type="RefSeq" id="XP_021866146.1"/>
    </source>
</evidence>
<dbReference type="InterPro" id="IPR012337">
    <property type="entry name" value="RNaseH-like_sf"/>
</dbReference>
<reference evidence="2" key="1">
    <citation type="journal article" date="2021" name="Nat. Commun.">
        <title>Genomic analyses provide insights into spinach domestication and the genetic basis of agronomic traits.</title>
        <authorList>
            <person name="Cai X."/>
            <person name="Sun X."/>
            <person name="Xu C."/>
            <person name="Sun H."/>
            <person name="Wang X."/>
            <person name="Ge C."/>
            <person name="Zhang Z."/>
            <person name="Wang Q."/>
            <person name="Fei Z."/>
            <person name="Jiao C."/>
            <person name="Wang Q."/>
        </authorList>
    </citation>
    <scope>NUCLEOTIDE SEQUENCE [LARGE SCALE GENOMIC DNA]</scope>
    <source>
        <strain evidence="2">cv. Varoflay</strain>
    </source>
</reference>
<evidence type="ECO:0000259" key="1">
    <source>
        <dbReference type="PROSITE" id="PS50878"/>
    </source>
</evidence>
<dbReference type="GO" id="GO:0003676">
    <property type="term" value="F:nucleic acid binding"/>
    <property type="evidence" value="ECO:0007669"/>
    <property type="project" value="InterPro"/>
</dbReference>
<dbReference type="Gene3D" id="3.60.10.10">
    <property type="entry name" value="Endonuclease/exonuclease/phosphatase"/>
    <property type="match status" value="1"/>
</dbReference>
<dbReference type="Pfam" id="PF13456">
    <property type="entry name" value="RVT_3"/>
    <property type="match status" value="1"/>
</dbReference>
<dbReference type="InterPro" id="IPR043502">
    <property type="entry name" value="DNA/RNA_pol_sf"/>
</dbReference>
<proteinExistence type="predicted"/>
<dbReference type="PANTHER" id="PTHR31635">
    <property type="entry name" value="REVERSE TRANSCRIPTASE DOMAIN-CONTAINING PROTEIN-RELATED"/>
    <property type="match status" value="1"/>
</dbReference>
<dbReference type="KEGG" id="soe:110804852"/>
<dbReference type="PANTHER" id="PTHR31635:SF196">
    <property type="entry name" value="REVERSE TRANSCRIPTASE DOMAIN-CONTAINING PROTEIN-RELATED"/>
    <property type="match status" value="1"/>
</dbReference>
<dbReference type="InterPro" id="IPR026960">
    <property type="entry name" value="RVT-Znf"/>
</dbReference>
<feature type="domain" description="Reverse transcriptase" evidence="1">
    <location>
        <begin position="443"/>
        <end position="711"/>
    </location>
</feature>
<dbReference type="SUPFAM" id="SSF53098">
    <property type="entry name" value="Ribonuclease H-like"/>
    <property type="match status" value="1"/>
</dbReference>
<dbReference type="GeneID" id="110804852"/>
<reference evidence="3" key="2">
    <citation type="submission" date="2025-08" db="UniProtKB">
        <authorList>
            <consortium name="RefSeq"/>
        </authorList>
    </citation>
    <scope>IDENTIFICATION</scope>
    <source>
        <tissue evidence="3">Leaf</tissue>
    </source>
</reference>
<dbReference type="Pfam" id="PF13966">
    <property type="entry name" value="zf-RVT"/>
    <property type="match status" value="1"/>
</dbReference>
<name>A0A9R0JEP5_SPIOL</name>
<dbReference type="PROSITE" id="PS50878">
    <property type="entry name" value="RT_POL"/>
    <property type="match status" value="1"/>
</dbReference>
<dbReference type="OrthoDB" id="608912at2759"/>